<organism evidence="4 5">
    <name type="scientific">Humisphaera borealis</name>
    <dbReference type="NCBI Taxonomy" id="2807512"/>
    <lineage>
        <taxon>Bacteria</taxon>
        <taxon>Pseudomonadati</taxon>
        <taxon>Planctomycetota</taxon>
        <taxon>Phycisphaerae</taxon>
        <taxon>Tepidisphaerales</taxon>
        <taxon>Tepidisphaeraceae</taxon>
        <taxon>Humisphaera</taxon>
    </lineage>
</organism>
<dbReference type="InterPro" id="IPR002618">
    <property type="entry name" value="UDPGP_fam"/>
</dbReference>
<dbReference type="Gene3D" id="3.90.550.10">
    <property type="entry name" value="Spore Coat Polysaccharide Biosynthesis Protein SpsA, Chain A"/>
    <property type="match status" value="1"/>
</dbReference>
<reference evidence="4 5" key="1">
    <citation type="submission" date="2020-10" db="EMBL/GenBank/DDBJ databases">
        <title>Wide distribution of Phycisphaera-like planctomycetes from WD2101 soil group in peatlands and genome analysis of the first cultivated representative.</title>
        <authorList>
            <person name="Dedysh S.N."/>
            <person name="Beletsky A.V."/>
            <person name="Ivanova A."/>
            <person name="Kulichevskaya I.S."/>
            <person name="Suzina N.E."/>
            <person name="Philippov D.A."/>
            <person name="Rakitin A.L."/>
            <person name="Mardanov A.V."/>
            <person name="Ravin N.V."/>
        </authorList>
    </citation>
    <scope>NUCLEOTIDE SEQUENCE [LARGE SCALE GENOMIC DNA]</scope>
    <source>
        <strain evidence="4 5">M1803</strain>
    </source>
</reference>
<evidence type="ECO:0000256" key="2">
    <source>
        <dbReference type="ARBA" id="ARBA00022679"/>
    </source>
</evidence>
<evidence type="ECO:0000313" key="5">
    <source>
        <dbReference type="Proteomes" id="UP000593765"/>
    </source>
</evidence>
<dbReference type="Proteomes" id="UP000593765">
    <property type="component" value="Chromosome"/>
</dbReference>
<dbReference type="InterPro" id="IPR029044">
    <property type="entry name" value="Nucleotide-diphossugar_trans"/>
</dbReference>
<dbReference type="AlphaFoldDB" id="A0A7M2WUZ3"/>
<evidence type="ECO:0000256" key="3">
    <source>
        <dbReference type="ARBA" id="ARBA00022695"/>
    </source>
</evidence>
<dbReference type="CDD" id="cd04193">
    <property type="entry name" value="UDPGlcNAc_PPase"/>
    <property type="match status" value="1"/>
</dbReference>
<dbReference type="SUPFAM" id="SSF53448">
    <property type="entry name" value="Nucleotide-diphospho-sugar transferases"/>
    <property type="match status" value="1"/>
</dbReference>
<accession>A0A7M2WUZ3</accession>
<keyword evidence="2" id="KW-0808">Transferase</keyword>
<dbReference type="PANTHER" id="PTHR11952">
    <property type="entry name" value="UDP- GLUCOSE PYROPHOSPHORYLASE"/>
    <property type="match status" value="1"/>
</dbReference>
<proteinExistence type="inferred from homology"/>
<dbReference type="GO" id="GO:0070569">
    <property type="term" value="F:uridylyltransferase activity"/>
    <property type="evidence" value="ECO:0007669"/>
    <property type="project" value="InterPro"/>
</dbReference>
<dbReference type="PANTHER" id="PTHR11952:SF2">
    <property type="entry name" value="LD24639P"/>
    <property type="match status" value="1"/>
</dbReference>
<comment type="similarity">
    <text evidence="1">Belongs to the UDPGP type 1 family.</text>
</comment>
<dbReference type="InterPro" id="IPR039741">
    <property type="entry name" value="UDP-sugar_pyrophosphorylase"/>
</dbReference>
<keyword evidence="5" id="KW-1185">Reference proteome</keyword>
<dbReference type="EMBL" id="CP063458">
    <property type="protein sequence ID" value="QOV89032.1"/>
    <property type="molecule type" value="Genomic_DNA"/>
</dbReference>
<evidence type="ECO:0000313" key="4">
    <source>
        <dbReference type="EMBL" id="QOV89032.1"/>
    </source>
</evidence>
<dbReference type="KEGG" id="hbs:IPV69_22855"/>
<sequence length="468" mass="51243">MSIATLRQKLASIGQDQVLRFYDSLSPEQQNRLVAQLGAQDLGLLASLAETYVRQKPPIDLPKDIQPVKPYPRTPAAGQEKLYADARARGDELLKAGKVGAFLVAGGQGTRLGYDGPKGEYPVTPIKQKPLFQVFAEQLHTHSRIATKVIPWYIMTSEVNDAPTRAYFEKHNYFGYPKADVFFFQQGMMPAYSMDGSLLLGEKDSLALSPDGHGGSLRALDRSGALADMKKRGVEHLSYFQVDNPLVHTMDPLFLGLHDLTGSEMSSKIVPKAGPLEKVGNFCIGDGKVQVIEYSDLPEHLAKQTVGGALAFNAGSIAIHALRVSFIARLNAGGRLELPWHRAEKKVPYVDASGTLIKPEKPNAVKLEQFVFDAIPLAENPLVFTTSRAEEFSPVKNAQGDDSPATCKRDQIRRNAEWLELAGIDVPRANGEPAMTIEISPLYATSAEQLKSRKPVVVLKPGVDVYIE</sequence>
<dbReference type="RefSeq" id="WP_206292045.1">
    <property type="nucleotide sequence ID" value="NZ_CP063458.1"/>
</dbReference>
<keyword evidence="3" id="KW-0548">Nucleotidyltransferase</keyword>
<protein>
    <submittedName>
        <fullName evidence="4">UDPGP type 1 family protein</fullName>
    </submittedName>
</protein>
<gene>
    <name evidence="4" type="ORF">IPV69_22855</name>
</gene>
<evidence type="ECO:0000256" key="1">
    <source>
        <dbReference type="ARBA" id="ARBA00010401"/>
    </source>
</evidence>
<name>A0A7M2WUZ3_9BACT</name>
<dbReference type="Pfam" id="PF01704">
    <property type="entry name" value="UDPGP"/>
    <property type="match status" value="1"/>
</dbReference>